<dbReference type="Gene3D" id="3.60.120.10">
    <property type="entry name" value="Anthranilate synthase"/>
    <property type="match status" value="1"/>
</dbReference>
<feature type="domain" description="Chorismate-utilising enzyme C-terminal" evidence="3">
    <location>
        <begin position="198"/>
        <end position="449"/>
    </location>
</feature>
<name>A0A1G5AQS6_9GAMM</name>
<dbReference type="InterPro" id="IPR015890">
    <property type="entry name" value="Chorismate_C"/>
</dbReference>
<organism evidence="5 6">
    <name type="scientific">Thiohalorhabdus denitrificans</name>
    <dbReference type="NCBI Taxonomy" id="381306"/>
    <lineage>
        <taxon>Bacteria</taxon>
        <taxon>Pseudomonadati</taxon>
        <taxon>Pseudomonadota</taxon>
        <taxon>Gammaproteobacteria</taxon>
        <taxon>Thiohalorhabdales</taxon>
        <taxon>Thiohalorhabdaceae</taxon>
        <taxon>Thiohalorhabdus</taxon>
    </lineage>
</organism>
<dbReference type="EMBL" id="FMUN01000001">
    <property type="protein sequence ID" value="SCX80192.1"/>
    <property type="molecule type" value="Genomic_DNA"/>
</dbReference>
<dbReference type="NCBIfam" id="TIGR00553">
    <property type="entry name" value="pabB"/>
    <property type="match status" value="1"/>
</dbReference>
<evidence type="ECO:0000259" key="4">
    <source>
        <dbReference type="Pfam" id="PF04715"/>
    </source>
</evidence>
<keyword evidence="6" id="KW-1185">Reference proteome</keyword>
<evidence type="ECO:0000256" key="2">
    <source>
        <dbReference type="ARBA" id="ARBA00022679"/>
    </source>
</evidence>
<dbReference type="RefSeq" id="WP_231627370.1">
    <property type="nucleotide sequence ID" value="NZ_FMUN01000001.1"/>
</dbReference>
<dbReference type="PRINTS" id="PR00095">
    <property type="entry name" value="ANTSNTHASEI"/>
</dbReference>
<dbReference type="EC" id="2.6.1.85" evidence="1"/>
<dbReference type="PANTHER" id="PTHR11236:SF50">
    <property type="entry name" value="AMINODEOXYCHORISMATE SYNTHASE COMPONENT 1"/>
    <property type="match status" value="1"/>
</dbReference>
<dbReference type="InterPro" id="IPR005801">
    <property type="entry name" value="ADC_synthase"/>
</dbReference>
<protein>
    <recommendedName>
        <fullName evidence="1">aminodeoxychorismate synthase</fullName>
        <ecNumber evidence="1">2.6.1.85</ecNumber>
    </recommendedName>
</protein>
<sequence>MKGWPRIQEIPYHPDSADRFAAIADRPWAVFLDSGYPFGAVAPHSRYDILAADPWATLTEADGVVTVRTREGTHRHREDPFTVLRAYLRPGEPGRHGLPFTGGALGYFSYDLARSLEVLPSRAEDPDRLPGMAVGLYDWAVVVDHGSRRAWLVAHGRDPETARQWPELVRRFRKPAPRSSGAGLRLRSGIASNLDAGAYGEAFRRVQEYIRAGDCYQVNLAQRFTASTEGDPWEGYRALRAAHPAPFGAYLNVPGAQILSNSPERFLQAAGGRVETRPIKGTRPRAADPQRDHALARELLDSPKDRAENVMIVDLLRNDLGRVCAPGSVRVPELFALESYPTVHHLVSTVTGTLPAERDVLDLLRACFPGGSITGAPKIRAMEIIEELEPHRRGVYCGSIGYVGYDGALDTSIAIRTLVHLQGQVRFWAGGGLVMDSREGAEYAETFDKAAAMLALLDPDREGR</sequence>
<keyword evidence="2" id="KW-0808">Transferase</keyword>
<dbReference type="InterPro" id="IPR006805">
    <property type="entry name" value="Anth_synth_I_N"/>
</dbReference>
<feature type="domain" description="Anthranilate synthase component I N-terminal" evidence="4">
    <location>
        <begin position="20"/>
        <end position="151"/>
    </location>
</feature>
<dbReference type="GO" id="GO:0009396">
    <property type="term" value="P:folic acid-containing compound biosynthetic process"/>
    <property type="evidence" value="ECO:0007669"/>
    <property type="project" value="InterPro"/>
</dbReference>
<evidence type="ECO:0000256" key="1">
    <source>
        <dbReference type="ARBA" id="ARBA00013139"/>
    </source>
</evidence>
<dbReference type="GO" id="GO:0046820">
    <property type="term" value="F:4-amino-4-deoxychorismate synthase activity"/>
    <property type="evidence" value="ECO:0007669"/>
    <property type="project" value="UniProtKB-EC"/>
</dbReference>
<dbReference type="AlphaFoldDB" id="A0A1G5AQS6"/>
<dbReference type="Proteomes" id="UP000183104">
    <property type="component" value="Unassembled WGS sequence"/>
</dbReference>
<dbReference type="STRING" id="381306.AN478_09515"/>
<dbReference type="GO" id="GO:0000162">
    <property type="term" value="P:L-tryptophan biosynthetic process"/>
    <property type="evidence" value="ECO:0007669"/>
    <property type="project" value="TreeGrafter"/>
</dbReference>
<gene>
    <name evidence="5" type="ORF">SAMN05661077_0501</name>
</gene>
<dbReference type="InterPro" id="IPR019999">
    <property type="entry name" value="Anth_synth_I-like"/>
</dbReference>
<accession>A0A1G5AQS6</accession>
<dbReference type="SUPFAM" id="SSF56322">
    <property type="entry name" value="ADC synthase"/>
    <property type="match status" value="1"/>
</dbReference>
<proteinExistence type="predicted"/>
<dbReference type="Pfam" id="PF00425">
    <property type="entry name" value="Chorismate_bind"/>
    <property type="match status" value="1"/>
</dbReference>
<dbReference type="PANTHER" id="PTHR11236">
    <property type="entry name" value="AMINOBENZOATE/ANTHRANILATE SYNTHASE"/>
    <property type="match status" value="1"/>
</dbReference>
<dbReference type="InterPro" id="IPR005802">
    <property type="entry name" value="ADC_synth_comp_1"/>
</dbReference>
<evidence type="ECO:0000313" key="6">
    <source>
        <dbReference type="Proteomes" id="UP000183104"/>
    </source>
</evidence>
<dbReference type="Pfam" id="PF04715">
    <property type="entry name" value="Anth_synt_I_N"/>
    <property type="match status" value="1"/>
</dbReference>
<evidence type="ECO:0000313" key="5">
    <source>
        <dbReference type="EMBL" id="SCX80192.1"/>
    </source>
</evidence>
<reference evidence="6" key="1">
    <citation type="submission" date="2016-10" db="EMBL/GenBank/DDBJ databases">
        <authorList>
            <person name="Varghese N."/>
        </authorList>
    </citation>
    <scope>NUCLEOTIDE SEQUENCE [LARGE SCALE GENOMIC DNA]</scope>
    <source>
        <strain evidence="6">HL 19</strain>
    </source>
</reference>
<evidence type="ECO:0000259" key="3">
    <source>
        <dbReference type="Pfam" id="PF00425"/>
    </source>
</evidence>